<sequence length="85" mass="9719">MHASQDTDPMLDVDILVLPDLKSNSDVSKSPSQLATELLDLTRDTNSSLYQKRICSKCTRASLRTLYEFFNRLKSTIQQLQARTR</sequence>
<name>L1JJZ1_GUITC</name>
<reference evidence="2" key="3">
    <citation type="submission" date="2015-06" db="UniProtKB">
        <authorList>
            <consortium name="EnsemblProtists"/>
        </authorList>
    </citation>
    <scope>IDENTIFICATION</scope>
</reference>
<dbReference type="GeneID" id="17305361"/>
<reference evidence="1 3" key="1">
    <citation type="journal article" date="2012" name="Nature">
        <title>Algal genomes reveal evolutionary mosaicism and the fate of nucleomorphs.</title>
        <authorList>
            <consortium name="DOE Joint Genome Institute"/>
            <person name="Curtis B.A."/>
            <person name="Tanifuji G."/>
            <person name="Burki F."/>
            <person name="Gruber A."/>
            <person name="Irimia M."/>
            <person name="Maruyama S."/>
            <person name="Arias M.C."/>
            <person name="Ball S.G."/>
            <person name="Gile G.H."/>
            <person name="Hirakawa Y."/>
            <person name="Hopkins J.F."/>
            <person name="Kuo A."/>
            <person name="Rensing S.A."/>
            <person name="Schmutz J."/>
            <person name="Symeonidi A."/>
            <person name="Elias M."/>
            <person name="Eveleigh R.J."/>
            <person name="Herman E.K."/>
            <person name="Klute M.J."/>
            <person name="Nakayama T."/>
            <person name="Obornik M."/>
            <person name="Reyes-Prieto A."/>
            <person name="Armbrust E.V."/>
            <person name="Aves S.J."/>
            <person name="Beiko R.G."/>
            <person name="Coutinho P."/>
            <person name="Dacks J.B."/>
            <person name="Durnford D.G."/>
            <person name="Fast N.M."/>
            <person name="Green B.R."/>
            <person name="Grisdale C.J."/>
            <person name="Hempel F."/>
            <person name="Henrissat B."/>
            <person name="Hoppner M.P."/>
            <person name="Ishida K."/>
            <person name="Kim E."/>
            <person name="Koreny L."/>
            <person name="Kroth P.G."/>
            <person name="Liu Y."/>
            <person name="Malik S.B."/>
            <person name="Maier U.G."/>
            <person name="McRose D."/>
            <person name="Mock T."/>
            <person name="Neilson J.A."/>
            <person name="Onodera N.T."/>
            <person name="Poole A.M."/>
            <person name="Pritham E.J."/>
            <person name="Richards T.A."/>
            <person name="Rocap G."/>
            <person name="Roy S.W."/>
            <person name="Sarai C."/>
            <person name="Schaack S."/>
            <person name="Shirato S."/>
            <person name="Slamovits C.H."/>
            <person name="Spencer D.F."/>
            <person name="Suzuki S."/>
            <person name="Worden A.Z."/>
            <person name="Zauner S."/>
            <person name="Barry K."/>
            <person name="Bell C."/>
            <person name="Bharti A.K."/>
            <person name="Crow J.A."/>
            <person name="Grimwood J."/>
            <person name="Kramer R."/>
            <person name="Lindquist E."/>
            <person name="Lucas S."/>
            <person name="Salamov A."/>
            <person name="McFadden G.I."/>
            <person name="Lane C.E."/>
            <person name="Keeling P.J."/>
            <person name="Gray M.W."/>
            <person name="Grigoriev I.V."/>
            <person name="Archibald J.M."/>
        </authorList>
    </citation>
    <scope>NUCLEOTIDE SEQUENCE</scope>
    <source>
        <strain evidence="1 3">CCMP2712</strain>
    </source>
</reference>
<dbReference type="Proteomes" id="UP000011087">
    <property type="component" value="Unassembled WGS sequence"/>
</dbReference>
<dbReference type="RefSeq" id="XP_005835808.1">
    <property type="nucleotide sequence ID" value="XM_005835751.1"/>
</dbReference>
<reference evidence="3" key="2">
    <citation type="submission" date="2012-11" db="EMBL/GenBank/DDBJ databases">
        <authorList>
            <person name="Kuo A."/>
            <person name="Curtis B.A."/>
            <person name="Tanifuji G."/>
            <person name="Burki F."/>
            <person name="Gruber A."/>
            <person name="Irimia M."/>
            <person name="Maruyama S."/>
            <person name="Arias M.C."/>
            <person name="Ball S.G."/>
            <person name="Gile G.H."/>
            <person name="Hirakawa Y."/>
            <person name="Hopkins J.F."/>
            <person name="Rensing S.A."/>
            <person name="Schmutz J."/>
            <person name="Symeonidi A."/>
            <person name="Elias M."/>
            <person name="Eveleigh R.J."/>
            <person name="Herman E.K."/>
            <person name="Klute M.J."/>
            <person name="Nakayama T."/>
            <person name="Obornik M."/>
            <person name="Reyes-Prieto A."/>
            <person name="Armbrust E.V."/>
            <person name="Aves S.J."/>
            <person name="Beiko R.G."/>
            <person name="Coutinho P."/>
            <person name="Dacks J.B."/>
            <person name="Durnford D.G."/>
            <person name="Fast N.M."/>
            <person name="Green B.R."/>
            <person name="Grisdale C."/>
            <person name="Hempe F."/>
            <person name="Henrissat B."/>
            <person name="Hoppner M.P."/>
            <person name="Ishida K.-I."/>
            <person name="Kim E."/>
            <person name="Koreny L."/>
            <person name="Kroth P.G."/>
            <person name="Liu Y."/>
            <person name="Malik S.-B."/>
            <person name="Maier U.G."/>
            <person name="McRose D."/>
            <person name="Mock T."/>
            <person name="Neilson J.A."/>
            <person name="Onodera N.T."/>
            <person name="Poole A.M."/>
            <person name="Pritham E.J."/>
            <person name="Richards T.A."/>
            <person name="Rocap G."/>
            <person name="Roy S.W."/>
            <person name="Sarai C."/>
            <person name="Schaack S."/>
            <person name="Shirato S."/>
            <person name="Slamovits C.H."/>
            <person name="Spencer D.F."/>
            <person name="Suzuki S."/>
            <person name="Worden A.Z."/>
            <person name="Zauner S."/>
            <person name="Barry K."/>
            <person name="Bell C."/>
            <person name="Bharti A.K."/>
            <person name="Crow J.A."/>
            <person name="Grimwood J."/>
            <person name="Kramer R."/>
            <person name="Lindquist E."/>
            <person name="Lucas S."/>
            <person name="Salamov A."/>
            <person name="McFadden G.I."/>
            <person name="Lane C.E."/>
            <person name="Keeling P.J."/>
            <person name="Gray M.W."/>
            <person name="Grigoriev I.V."/>
            <person name="Archibald J.M."/>
        </authorList>
    </citation>
    <scope>NUCLEOTIDE SEQUENCE</scope>
    <source>
        <strain evidence="3">CCMP2712</strain>
    </source>
</reference>
<gene>
    <name evidence="1" type="ORF">GUITHDRAFT_105452</name>
</gene>
<dbReference type="PaxDb" id="55529-EKX48828"/>
<dbReference type="EMBL" id="JH992984">
    <property type="protein sequence ID" value="EKX48828.1"/>
    <property type="molecule type" value="Genomic_DNA"/>
</dbReference>
<dbReference type="HOGENOM" id="CLU_2517352_0_0_1"/>
<evidence type="ECO:0000313" key="2">
    <source>
        <dbReference type="EnsemblProtists" id="EKX48828"/>
    </source>
</evidence>
<dbReference type="AlphaFoldDB" id="L1JJZ1"/>
<proteinExistence type="predicted"/>
<organism evidence="1">
    <name type="scientific">Guillardia theta (strain CCMP2712)</name>
    <name type="common">Cryptophyte</name>
    <dbReference type="NCBI Taxonomy" id="905079"/>
    <lineage>
        <taxon>Eukaryota</taxon>
        <taxon>Cryptophyceae</taxon>
        <taxon>Pyrenomonadales</taxon>
        <taxon>Geminigeraceae</taxon>
        <taxon>Guillardia</taxon>
    </lineage>
</organism>
<keyword evidence="3" id="KW-1185">Reference proteome</keyword>
<accession>L1JJZ1</accession>
<protein>
    <submittedName>
        <fullName evidence="1 2">Uncharacterized protein</fullName>
    </submittedName>
</protein>
<evidence type="ECO:0000313" key="3">
    <source>
        <dbReference type="Proteomes" id="UP000011087"/>
    </source>
</evidence>
<dbReference type="EnsemblProtists" id="EKX48828">
    <property type="protein sequence ID" value="EKX48828"/>
    <property type="gene ID" value="GUITHDRAFT_105452"/>
</dbReference>
<evidence type="ECO:0000313" key="1">
    <source>
        <dbReference type="EMBL" id="EKX48828.1"/>
    </source>
</evidence>
<dbReference type="KEGG" id="gtt:GUITHDRAFT_105452"/>